<comment type="similarity">
    <text evidence="1">Belongs to the RAD52 family.</text>
</comment>
<evidence type="ECO:0000256" key="2">
    <source>
        <dbReference type="ARBA" id="ARBA00022763"/>
    </source>
</evidence>
<dbReference type="GO" id="GO:0000724">
    <property type="term" value="P:double-strand break repair via homologous recombination"/>
    <property type="evidence" value="ECO:0007669"/>
    <property type="project" value="InterPro"/>
</dbReference>
<evidence type="ECO:0008006" key="6">
    <source>
        <dbReference type="Google" id="ProtNLM"/>
    </source>
</evidence>
<comment type="caution">
    <text evidence="4">The sequence shown here is derived from an EMBL/GenBank/DDBJ whole genome shotgun (WGS) entry which is preliminary data.</text>
</comment>
<accession>A0A833VB65</accession>
<dbReference type="EMBL" id="SWLB01000012">
    <property type="protein sequence ID" value="KAF3331917.1"/>
    <property type="molecule type" value="Genomic_DNA"/>
</dbReference>
<evidence type="ECO:0000313" key="4">
    <source>
        <dbReference type="EMBL" id="KAF3331917.1"/>
    </source>
</evidence>
<evidence type="ECO:0000313" key="5">
    <source>
        <dbReference type="Proteomes" id="UP000623129"/>
    </source>
</evidence>
<dbReference type="OrthoDB" id="1935514at2759"/>
<evidence type="ECO:0000256" key="3">
    <source>
        <dbReference type="ARBA" id="ARBA00023204"/>
    </source>
</evidence>
<keyword evidence="3" id="KW-0234">DNA repair</keyword>
<dbReference type="InterPro" id="IPR041247">
    <property type="entry name" value="Rad52_fam"/>
</dbReference>
<dbReference type="PANTHER" id="PTHR34050">
    <property type="entry name" value="DNA REPAIR RAD52-LIKE PROTEIN 2, CHLOROPLASTIC"/>
    <property type="match status" value="1"/>
</dbReference>
<dbReference type="Gene3D" id="3.30.390.80">
    <property type="entry name" value="DNA repair protein Rad52/59/22"/>
    <property type="match status" value="1"/>
</dbReference>
<keyword evidence="2" id="KW-0227">DNA damage</keyword>
<dbReference type="InterPro" id="IPR042525">
    <property type="entry name" value="Rad52_Rad59_Rad22_sf"/>
</dbReference>
<dbReference type="GO" id="GO:0003677">
    <property type="term" value="F:DNA binding"/>
    <property type="evidence" value="ECO:0007669"/>
    <property type="project" value="InterPro"/>
</dbReference>
<sequence>MSGGARSILRHLSRIAQPRSCAPRYAISLSYSAKPRVKAEPEEAAVPTEGINRPLSEVLKKLNMKIPDSLICTYVEKNGLSLSYVPWHTLNRLLNLHVPEWSGEVRSIVYSPEGNKVSVVYRVTLHGTDSEIYREATGTSSVDDTSFGDPVQKAEAMAFRRACARLGLGLQLYPED</sequence>
<reference evidence="4" key="1">
    <citation type="submission" date="2020-01" db="EMBL/GenBank/DDBJ databases">
        <title>Genome sequence of Kobresia littledalei, the first chromosome-level genome in the family Cyperaceae.</title>
        <authorList>
            <person name="Qu G."/>
        </authorList>
    </citation>
    <scope>NUCLEOTIDE SEQUENCE</scope>
    <source>
        <strain evidence="4">C.B.Clarke</strain>
        <tissue evidence="4">Leaf</tissue>
    </source>
</reference>
<protein>
    <recommendedName>
        <fullName evidence="6">SnRK1-interacting protein 1</fullName>
    </recommendedName>
</protein>
<dbReference type="Proteomes" id="UP000623129">
    <property type="component" value="Unassembled WGS sequence"/>
</dbReference>
<gene>
    <name evidence="4" type="ORF">FCM35_KLT03323</name>
</gene>
<evidence type="ECO:0000256" key="1">
    <source>
        <dbReference type="ARBA" id="ARBA00006638"/>
    </source>
</evidence>
<organism evidence="4 5">
    <name type="scientific">Carex littledalei</name>
    <dbReference type="NCBI Taxonomy" id="544730"/>
    <lineage>
        <taxon>Eukaryota</taxon>
        <taxon>Viridiplantae</taxon>
        <taxon>Streptophyta</taxon>
        <taxon>Embryophyta</taxon>
        <taxon>Tracheophyta</taxon>
        <taxon>Spermatophyta</taxon>
        <taxon>Magnoliopsida</taxon>
        <taxon>Liliopsida</taxon>
        <taxon>Poales</taxon>
        <taxon>Cyperaceae</taxon>
        <taxon>Cyperoideae</taxon>
        <taxon>Cariceae</taxon>
        <taxon>Carex</taxon>
        <taxon>Carex subgen. Euthyceras</taxon>
    </lineage>
</organism>
<name>A0A833VB65_9POAL</name>
<dbReference type="InterPro" id="IPR037489">
    <property type="entry name" value="RAD52-like"/>
</dbReference>
<dbReference type="PANTHER" id="PTHR34050:SF1">
    <property type="entry name" value="DNA REPAIR RAD52-LIKE PROTEIN 1, MITOCHONDRIAL"/>
    <property type="match status" value="1"/>
</dbReference>
<proteinExistence type="inferred from homology"/>
<dbReference type="Pfam" id="PF04098">
    <property type="entry name" value="Rad52_Rad22"/>
    <property type="match status" value="1"/>
</dbReference>
<keyword evidence="5" id="KW-1185">Reference proteome</keyword>
<dbReference type="AlphaFoldDB" id="A0A833VB65"/>